<dbReference type="Gene3D" id="3.90.1570.10">
    <property type="entry name" value="tt1808, chain A"/>
    <property type="match status" value="1"/>
</dbReference>
<dbReference type="Proteomes" id="UP000002139">
    <property type="component" value="Chromosome"/>
</dbReference>
<dbReference type="PANTHER" id="PTHR33352">
    <property type="entry name" value="SLR1095 PROTEIN"/>
    <property type="match status" value="1"/>
</dbReference>
<evidence type="ECO:0000259" key="2">
    <source>
        <dbReference type="Pfam" id="PF05685"/>
    </source>
</evidence>
<keyword evidence="4" id="KW-1185">Reference proteome</keyword>
<sequence>MTAPRIPPTLPAAQRVPSPVLPSGPMPPSLRVIRRSEVVPDLERWVLTEETVPESSPHDLLSERIRGLLLGWAARAERTVKIGRNLAVRWDRKHPRLGVDPDVYVVEPPPPEGDAVRSLRLWKTGHVAPRLAVEIVSAQHPTKDYVIAPQKYAACGVEELWILDPFHEGPRAHGGPFRIQIWRRVDDAMFAQVHAGEGPAWSELLRGWLHAARTPAGASFDLSTDEAGAERWLTPEEAERSAKEAARREAARAQRTAEAAQRKAEAAQRDAEAERAAREAAERRIRELEALLARAR</sequence>
<dbReference type="SUPFAM" id="SSF52980">
    <property type="entry name" value="Restriction endonuclease-like"/>
    <property type="match status" value="1"/>
</dbReference>
<feature type="compositionally biased region" description="Basic and acidic residues" evidence="1">
    <location>
        <begin position="233"/>
        <end position="252"/>
    </location>
</feature>
<feature type="compositionally biased region" description="Pro residues" evidence="1">
    <location>
        <begin position="1"/>
        <end position="10"/>
    </location>
</feature>
<name>A9GHP2_SORC5</name>
<dbReference type="STRING" id="448385.sce9352"/>
<dbReference type="KEGG" id="scl:sce9352"/>
<dbReference type="InterPro" id="IPR008538">
    <property type="entry name" value="Uma2"/>
</dbReference>
<feature type="compositionally biased region" description="Basic and acidic residues" evidence="1">
    <location>
        <begin position="260"/>
        <end position="280"/>
    </location>
</feature>
<dbReference type="InterPro" id="IPR012296">
    <property type="entry name" value="Nuclease_put_TT1808"/>
</dbReference>
<feature type="domain" description="Putative restriction endonuclease" evidence="2">
    <location>
        <begin position="51"/>
        <end position="166"/>
    </location>
</feature>
<reference evidence="3 4" key="1">
    <citation type="journal article" date="2007" name="Nat. Biotechnol.">
        <title>Complete genome sequence of the myxobacterium Sorangium cellulosum.</title>
        <authorList>
            <person name="Schneiker S."/>
            <person name="Perlova O."/>
            <person name="Kaiser O."/>
            <person name="Gerth K."/>
            <person name="Alici A."/>
            <person name="Altmeyer M.O."/>
            <person name="Bartels D."/>
            <person name="Bekel T."/>
            <person name="Beyer S."/>
            <person name="Bode E."/>
            <person name="Bode H.B."/>
            <person name="Bolten C.J."/>
            <person name="Choudhuri J.V."/>
            <person name="Doss S."/>
            <person name="Elnakady Y.A."/>
            <person name="Frank B."/>
            <person name="Gaigalat L."/>
            <person name="Goesmann A."/>
            <person name="Groeger C."/>
            <person name="Gross F."/>
            <person name="Jelsbak L."/>
            <person name="Jelsbak L."/>
            <person name="Kalinowski J."/>
            <person name="Kegler C."/>
            <person name="Knauber T."/>
            <person name="Konietzny S."/>
            <person name="Kopp M."/>
            <person name="Krause L."/>
            <person name="Krug D."/>
            <person name="Linke B."/>
            <person name="Mahmud T."/>
            <person name="Martinez-Arias R."/>
            <person name="McHardy A.C."/>
            <person name="Merai M."/>
            <person name="Meyer F."/>
            <person name="Mormann S."/>
            <person name="Munoz-Dorado J."/>
            <person name="Perez J."/>
            <person name="Pradella S."/>
            <person name="Rachid S."/>
            <person name="Raddatz G."/>
            <person name="Rosenau F."/>
            <person name="Rueckert C."/>
            <person name="Sasse F."/>
            <person name="Scharfe M."/>
            <person name="Schuster S.C."/>
            <person name="Suen G."/>
            <person name="Treuner-Lange A."/>
            <person name="Velicer G.J."/>
            <person name="Vorholter F.-J."/>
            <person name="Weissman K.J."/>
            <person name="Welch R.D."/>
            <person name="Wenzel S.C."/>
            <person name="Whitworth D.E."/>
            <person name="Wilhelm S."/>
            <person name="Wittmann C."/>
            <person name="Bloecker H."/>
            <person name="Puehler A."/>
            <person name="Mueller R."/>
        </authorList>
    </citation>
    <scope>NUCLEOTIDE SEQUENCE [LARGE SCALE GENOMIC DNA]</scope>
    <source>
        <strain evidence="4">So ce56</strain>
    </source>
</reference>
<evidence type="ECO:0000313" key="4">
    <source>
        <dbReference type="Proteomes" id="UP000002139"/>
    </source>
</evidence>
<evidence type="ECO:0000256" key="1">
    <source>
        <dbReference type="SAM" id="MobiDB-lite"/>
    </source>
</evidence>
<dbReference type="Pfam" id="PF05685">
    <property type="entry name" value="Uma2"/>
    <property type="match status" value="1"/>
</dbReference>
<proteinExistence type="predicted"/>
<gene>
    <name evidence="3" type="ordered locus">sce9352</name>
</gene>
<dbReference type="PANTHER" id="PTHR33352:SF3">
    <property type="entry name" value="SLR1612 PROTEIN"/>
    <property type="match status" value="1"/>
</dbReference>
<dbReference type="HOGENOM" id="CLU_1069208_0_0_7"/>
<accession>A9GHP2</accession>
<dbReference type="InterPro" id="IPR011335">
    <property type="entry name" value="Restrct_endonuc-II-like"/>
</dbReference>
<organism evidence="3 4">
    <name type="scientific">Sorangium cellulosum (strain So ce56)</name>
    <name type="common">Polyangium cellulosum (strain So ce56)</name>
    <dbReference type="NCBI Taxonomy" id="448385"/>
    <lineage>
        <taxon>Bacteria</taxon>
        <taxon>Pseudomonadati</taxon>
        <taxon>Myxococcota</taxon>
        <taxon>Polyangia</taxon>
        <taxon>Polyangiales</taxon>
        <taxon>Polyangiaceae</taxon>
        <taxon>Sorangium</taxon>
    </lineage>
</organism>
<dbReference type="CDD" id="cd06260">
    <property type="entry name" value="DUF820-like"/>
    <property type="match status" value="1"/>
</dbReference>
<evidence type="ECO:0000313" key="3">
    <source>
        <dbReference type="EMBL" id="CAN99525.1"/>
    </source>
</evidence>
<dbReference type="RefSeq" id="WP_012241960.1">
    <property type="nucleotide sequence ID" value="NC_010162.1"/>
</dbReference>
<protein>
    <recommendedName>
        <fullName evidence="2">Putative restriction endonuclease domain-containing protein</fullName>
    </recommendedName>
</protein>
<feature type="region of interest" description="Disordered" evidence="1">
    <location>
        <begin position="1"/>
        <end position="25"/>
    </location>
</feature>
<feature type="region of interest" description="Disordered" evidence="1">
    <location>
        <begin position="226"/>
        <end position="280"/>
    </location>
</feature>
<dbReference type="EMBL" id="AM746676">
    <property type="protein sequence ID" value="CAN99525.1"/>
    <property type="molecule type" value="Genomic_DNA"/>
</dbReference>
<dbReference type="eggNOG" id="COG4636">
    <property type="taxonomic scope" value="Bacteria"/>
</dbReference>
<dbReference type="AlphaFoldDB" id="A9GHP2"/>